<sequence length="738" mass="84968">MSKKHTVFYCLFLFILFTGFAQQDVEVYHKENLNYDEKQLDSVSYVLMEYYNKGTFEKILEQSPALIQNAIKIDAYQLELRFRNILGSTFIKLDDIENANIFFNHALQTAKKKKDSIGVMMMYISLGNTHFKDDKEKALAYFNKGLDFGYNGDRSEDGKFIIHHNLAELYIKKKNLAKAKYHLSKIVDKIDQQEPAVRRKGYAGTTNFIKASIHLMENQPALAIEDALLALKTKDDYDETYLLETYMVLMESYEKLEDFKNVVFYNKLYDSLRAVQYEKDKIEQQQIAKVDLHFDNIEKELRASELENDLINQKATESNLYLIFSIVVGLLLFLILMLLLKEKTKRDKLLKILTQKNAEYLKAKEKSEELARSNTKFLSTISHELRTPLYGIIGLSSLFLKEPKLRPFENDFKSLKFSADYLLALVNDVLHINKFNSKKGQELQEVHFNLSTLLFNIKSSFDFLNEKHNNDVELIIDPKIPEILYGDQTKISQVLMNLMSNASKFTEDGSVKLEVIFNEKKDDHYHLLFRIQDTGRGIQLDQQKAIFEEFTQVKDVNDLEHHGTGLGIPIVNKILFILGSTLELDSTYKVGSTFSFQLSLKEGEAENITQEVASKNIKSLAGKRVLTVDDNKINQLVTQKVLDQIGMLHSTASDGLEAIKMAKSSDFDFILMDINMPVMNGIIATQEIRKFNQNTPIIALTATIFNNPEEEIYCYGFNSIIVKPYRTAHLVEAFLKEL</sequence>
<feature type="signal peptide" evidence="7">
    <location>
        <begin position="1"/>
        <end position="23"/>
    </location>
</feature>
<evidence type="ECO:0000256" key="6">
    <source>
        <dbReference type="SAM" id="Phobius"/>
    </source>
</evidence>
<dbReference type="PANTHER" id="PTHR45339:SF1">
    <property type="entry name" value="HYBRID SIGNAL TRANSDUCTION HISTIDINE KINASE J"/>
    <property type="match status" value="1"/>
</dbReference>
<dbReference type="SMART" id="SM00388">
    <property type="entry name" value="HisKA"/>
    <property type="match status" value="1"/>
</dbReference>
<evidence type="ECO:0000256" key="3">
    <source>
        <dbReference type="ARBA" id="ARBA00022553"/>
    </source>
</evidence>
<evidence type="ECO:0000256" key="1">
    <source>
        <dbReference type="ARBA" id="ARBA00000085"/>
    </source>
</evidence>
<dbReference type="EMBL" id="QKZR01000003">
    <property type="protein sequence ID" value="PZX39782.1"/>
    <property type="molecule type" value="Genomic_DNA"/>
</dbReference>
<dbReference type="InterPro" id="IPR036097">
    <property type="entry name" value="HisK_dim/P_sf"/>
</dbReference>
<feature type="domain" description="Histidine kinase" evidence="8">
    <location>
        <begin position="380"/>
        <end position="602"/>
    </location>
</feature>
<dbReference type="InterPro" id="IPR001789">
    <property type="entry name" value="Sig_transdc_resp-reg_receiver"/>
</dbReference>
<keyword evidence="10" id="KW-0418">Kinase</keyword>
<organism evidence="10 11">
    <name type="scientific">Nonlabens dokdonensis</name>
    <dbReference type="NCBI Taxonomy" id="328515"/>
    <lineage>
        <taxon>Bacteria</taxon>
        <taxon>Pseudomonadati</taxon>
        <taxon>Bacteroidota</taxon>
        <taxon>Flavobacteriia</taxon>
        <taxon>Flavobacteriales</taxon>
        <taxon>Flavobacteriaceae</taxon>
        <taxon>Nonlabens</taxon>
    </lineage>
</organism>
<evidence type="ECO:0000256" key="2">
    <source>
        <dbReference type="ARBA" id="ARBA00012438"/>
    </source>
</evidence>
<evidence type="ECO:0000256" key="4">
    <source>
        <dbReference type="ARBA" id="ARBA00023012"/>
    </source>
</evidence>
<keyword evidence="6" id="KW-0812">Transmembrane</keyword>
<dbReference type="InterPro" id="IPR003594">
    <property type="entry name" value="HATPase_dom"/>
</dbReference>
<keyword evidence="11" id="KW-1185">Reference proteome</keyword>
<dbReference type="Gene3D" id="3.40.50.2300">
    <property type="match status" value="1"/>
</dbReference>
<comment type="caution">
    <text evidence="10">The sequence shown here is derived from an EMBL/GenBank/DDBJ whole genome shotgun (WGS) entry which is preliminary data.</text>
</comment>
<keyword evidence="10" id="KW-0808">Transferase</keyword>
<keyword evidence="7" id="KW-0732">Signal</keyword>
<dbReference type="Gene3D" id="3.30.565.10">
    <property type="entry name" value="Histidine kinase-like ATPase, C-terminal domain"/>
    <property type="match status" value="1"/>
</dbReference>
<dbReference type="SUPFAM" id="SSF48452">
    <property type="entry name" value="TPR-like"/>
    <property type="match status" value="1"/>
</dbReference>
<evidence type="ECO:0000256" key="7">
    <source>
        <dbReference type="SAM" id="SignalP"/>
    </source>
</evidence>
<evidence type="ECO:0000259" key="9">
    <source>
        <dbReference type="PROSITE" id="PS50110"/>
    </source>
</evidence>
<dbReference type="SMART" id="SM00448">
    <property type="entry name" value="REC"/>
    <property type="match status" value="1"/>
</dbReference>
<keyword evidence="3 5" id="KW-0597">Phosphoprotein</keyword>
<dbReference type="SUPFAM" id="SSF55874">
    <property type="entry name" value="ATPase domain of HSP90 chaperone/DNA topoisomerase II/histidine kinase"/>
    <property type="match status" value="1"/>
</dbReference>
<accession>A0ABX5PX60</accession>
<keyword evidence="6" id="KW-0472">Membrane</keyword>
<dbReference type="InterPro" id="IPR004358">
    <property type="entry name" value="Sig_transdc_His_kin-like_C"/>
</dbReference>
<dbReference type="InterPro" id="IPR005467">
    <property type="entry name" value="His_kinase_dom"/>
</dbReference>
<feature type="domain" description="Response regulatory" evidence="9">
    <location>
        <begin position="624"/>
        <end position="738"/>
    </location>
</feature>
<feature type="modified residue" description="4-aspartylphosphate" evidence="5">
    <location>
        <position position="673"/>
    </location>
</feature>
<dbReference type="PANTHER" id="PTHR45339">
    <property type="entry name" value="HYBRID SIGNAL TRANSDUCTION HISTIDINE KINASE J"/>
    <property type="match status" value="1"/>
</dbReference>
<evidence type="ECO:0000313" key="10">
    <source>
        <dbReference type="EMBL" id="PZX39782.1"/>
    </source>
</evidence>
<dbReference type="PROSITE" id="PS50109">
    <property type="entry name" value="HIS_KIN"/>
    <property type="match status" value="1"/>
</dbReference>
<dbReference type="Proteomes" id="UP000248584">
    <property type="component" value="Unassembled WGS sequence"/>
</dbReference>
<protein>
    <recommendedName>
        <fullName evidence="2">histidine kinase</fullName>
        <ecNumber evidence="2">2.7.13.3</ecNumber>
    </recommendedName>
</protein>
<feature type="chain" id="PRO_5045422870" description="histidine kinase" evidence="7">
    <location>
        <begin position="24"/>
        <end position="738"/>
    </location>
</feature>
<proteinExistence type="predicted"/>
<dbReference type="CDD" id="cd00082">
    <property type="entry name" value="HisKA"/>
    <property type="match status" value="1"/>
</dbReference>
<dbReference type="EC" id="2.7.13.3" evidence="2"/>
<comment type="catalytic activity">
    <reaction evidence="1">
        <text>ATP + protein L-histidine = ADP + protein N-phospho-L-histidine.</text>
        <dbReference type="EC" id="2.7.13.3"/>
    </reaction>
</comment>
<name>A0ABX5PX60_9FLAO</name>
<dbReference type="InterPro" id="IPR036890">
    <property type="entry name" value="HATPase_C_sf"/>
</dbReference>
<dbReference type="PROSITE" id="PS50110">
    <property type="entry name" value="RESPONSE_REGULATORY"/>
    <property type="match status" value="1"/>
</dbReference>
<dbReference type="PRINTS" id="PR00344">
    <property type="entry name" value="BCTRLSENSOR"/>
</dbReference>
<dbReference type="InterPro" id="IPR011990">
    <property type="entry name" value="TPR-like_helical_dom_sf"/>
</dbReference>
<dbReference type="Pfam" id="PF02518">
    <property type="entry name" value="HATPase_c"/>
    <property type="match status" value="1"/>
</dbReference>
<dbReference type="Gene3D" id="1.10.287.130">
    <property type="match status" value="1"/>
</dbReference>
<dbReference type="SMART" id="SM00387">
    <property type="entry name" value="HATPase_c"/>
    <property type="match status" value="1"/>
</dbReference>
<dbReference type="Pfam" id="PF00512">
    <property type="entry name" value="HisKA"/>
    <property type="match status" value="1"/>
</dbReference>
<dbReference type="Gene3D" id="1.25.40.10">
    <property type="entry name" value="Tetratricopeptide repeat domain"/>
    <property type="match status" value="1"/>
</dbReference>
<evidence type="ECO:0000259" key="8">
    <source>
        <dbReference type="PROSITE" id="PS50109"/>
    </source>
</evidence>
<gene>
    <name evidence="10" type="ORF">LX97_02139</name>
</gene>
<dbReference type="InterPro" id="IPR011006">
    <property type="entry name" value="CheY-like_superfamily"/>
</dbReference>
<dbReference type="SUPFAM" id="SSF47384">
    <property type="entry name" value="Homodimeric domain of signal transducing histidine kinase"/>
    <property type="match status" value="1"/>
</dbReference>
<evidence type="ECO:0000313" key="11">
    <source>
        <dbReference type="Proteomes" id="UP000248584"/>
    </source>
</evidence>
<dbReference type="RefSeq" id="WP_015363175.1">
    <property type="nucleotide sequence ID" value="NZ_QKZR01000003.1"/>
</dbReference>
<keyword evidence="4" id="KW-0902">Two-component regulatory system</keyword>
<dbReference type="Pfam" id="PF00072">
    <property type="entry name" value="Response_reg"/>
    <property type="match status" value="1"/>
</dbReference>
<dbReference type="SUPFAM" id="SSF52172">
    <property type="entry name" value="CheY-like"/>
    <property type="match status" value="1"/>
</dbReference>
<keyword evidence="6" id="KW-1133">Transmembrane helix</keyword>
<evidence type="ECO:0000256" key="5">
    <source>
        <dbReference type="PROSITE-ProRule" id="PRU00169"/>
    </source>
</evidence>
<dbReference type="GO" id="GO:0016301">
    <property type="term" value="F:kinase activity"/>
    <property type="evidence" value="ECO:0007669"/>
    <property type="project" value="UniProtKB-KW"/>
</dbReference>
<dbReference type="InterPro" id="IPR003661">
    <property type="entry name" value="HisK_dim/P_dom"/>
</dbReference>
<reference evidence="10 11" key="1">
    <citation type="submission" date="2018-06" db="EMBL/GenBank/DDBJ databases">
        <title>Genomic Encyclopedia of Archaeal and Bacterial Type Strains, Phase II (KMG-II): from individual species to whole genera.</title>
        <authorList>
            <person name="Goeker M."/>
        </authorList>
    </citation>
    <scope>NUCLEOTIDE SEQUENCE [LARGE SCALE GENOMIC DNA]</scope>
    <source>
        <strain evidence="10 11">DSM 17205</strain>
    </source>
</reference>
<dbReference type="CDD" id="cd17546">
    <property type="entry name" value="REC_hyHK_CKI1_RcsC-like"/>
    <property type="match status" value="1"/>
</dbReference>
<feature type="transmembrane region" description="Helical" evidence="6">
    <location>
        <begin position="320"/>
        <end position="340"/>
    </location>
</feature>